<dbReference type="PROSITE" id="PS50985">
    <property type="entry name" value="GRAS"/>
    <property type="match status" value="1"/>
</dbReference>
<evidence type="ECO:0000313" key="6">
    <source>
        <dbReference type="Proteomes" id="UP001341281"/>
    </source>
</evidence>
<reference evidence="5 6" key="1">
    <citation type="submission" date="2024-02" db="EMBL/GenBank/DDBJ databases">
        <title>High-quality chromosome-scale genome assembly of Pensacola bahiagrass (Paspalum notatum Flugge var. saurae).</title>
        <authorList>
            <person name="Vega J.M."/>
            <person name="Podio M."/>
            <person name="Orjuela J."/>
            <person name="Siena L.A."/>
            <person name="Pessino S.C."/>
            <person name="Combes M.C."/>
            <person name="Mariac C."/>
            <person name="Albertini E."/>
            <person name="Pupilli F."/>
            <person name="Ortiz J.P.A."/>
            <person name="Leblanc O."/>
        </authorList>
    </citation>
    <scope>NUCLEOTIDE SEQUENCE [LARGE SCALE GENOMIC DNA]</scope>
    <source>
        <strain evidence="5">R1</strain>
        <tissue evidence="5">Leaf</tissue>
    </source>
</reference>
<name>A0AAQ3UG26_PASNO</name>
<proteinExistence type="inferred from homology"/>
<feature type="short sequence motif" description="VHIID" evidence="3">
    <location>
        <begin position="327"/>
        <end position="331"/>
    </location>
</feature>
<dbReference type="Proteomes" id="UP001341281">
    <property type="component" value="Chromosome 08"/>
</dbReference>
<feature type="region of interest" description="Disordered" evidence="4">
    <location>
        <begin position="181"/>
        <end position="206"/>
    </location>
</feature>
<keyword evidence="1" id="KW-0805">Transcription regulation</keyword>
<feature type="region of interest" description="Disordered" evidence="4">
    <location>
        <begin position="111"/>
        <end position="157"/>
    </location>
</feature>
<dbReference type="PANTHER" id="PTHR31636">
    <property type="entry name" value="OSJNBA0084A10.13 PROTEIN-RELATED"/>
    <property type="match status" value="1"/>
</dbReference>
<gene>
    <name evidence="5" type="ORF">U9M48_037481</name>
</gene>
<evidence type="ECO:0000256" key="3">
    <source>
        <dbReference type="PROSITE-ProRule" id="PRU01191"/>
    </source>
</evidence>
<dbReference type="InterPro" id="IPR005202">
    <property type="entry name" value="TF_GRAS"/>
</dbReference>
<evidence type="ECO:0008006" key="7">
    <source>
        <dbReference type="Google" id="ProtNLM"/>
    </source>
</evidence>
<feature type="compositionally biased region" description="Polar residues" evidence="4">
    <location>
        <begin position="185"/>
        <end position="206"/>
    </location>
</feature>
<evidence type="ECO:0000256" key="1">
    <source>
        <dbReference type="ARBA" id="ARBA00023015"/>
    </source>
</evidence>
<accession>A0AAQ3UG26</accession>
<comment type="similarity">
    <text evidence="3">Belongs to the GRAS family.</text>
</comment>
<dbReference type="AlphaFoldDB" id="A0AAQ3UG26"/>
<keyword evidence="2" id="KW-0804">Transcription</keyword>
<feature type="region of interest" description="SAW" evidence="3">
    <location>
        <begin position="521"/>
        <end position="598"/>
    </location>
</feature>
<evidence type="ECO:0000256" key="4">
    <source>
        <dbReference type="SAM" id="MobiDB-lite"/>
    </source>
</evidence>
<dbReference type="Pfam" id="PF03514">
    <property type="entry name" value="GRAS"/>
    <property type="match status" value="1"/>
</dbReference>
<evidence type="ECO:0000256" key="2">
    <source>
        <dbReference type="ARBA" id="ARBA00023163"/>
    </source>
</evidence>
<keyword evidence="6" id="KW-1185">Reference proteome</keyword>
<dbReference type="EMBL" id="CP144752">
    <property type="protein sequence ID" value="WVZ91291.1"/>
    <property type="molecule type" value="Genomic_DNA"/>
</dbReference>
<feature type="region of interest" description="Disordered" evidence="4">
    <location>
        <begin position="1"/>
        <end position="46"/>
    </location>
</feature>
<protein>
    <recommendedName>
        <fullName evidence="7">Scarecrow-like protein 9</fullName>
    </recommendedName>
</protein>
<evidence type="ECO:0000313" key="5">
    <source>
        <dbReference type="EMBL" id="WVZ91291.1"/>
    </source>
</evidence>
<organism evidence="5 6">
    <name type="scientific">Paspalum notatum var. saurae</name>
    <dbReference type="NCBI Taxonomy" id="547442"/>
    <lineage>
        <taxon>Eukaryota</taxon>
        <taxon>Viridiplantae</taxon>
        <taxon>Streptophyta</taxon>
        <taxon>Embryophyta</taxon>
        <taxon>Tracheophyta</taxon>
        <taxon>Spermatophyta</taxon>
        <taxon>Magnoliopsida</taxon>
        <taxon>Liliopsida</taxon>
        <taxon>Poales</taxon>
        <taxon>Poaceae</taxon>
        <taxon>PACMAD clade</taxon>
        <taxon>Panicoideae</taxon>
        <taxon>Andropogonodae</taxon>
        <taxon>Paspaleae</taxon>
        <taxon>Paspalinae</taxon>
        <taxon>Paspalum</taxon>
    </lineage>
</organism>
<comment type="caution">
    <text evidence="3">Lacks conserved residue(s) required for the propagation of feature annotation.</text>
</comment>
<sequence>MATTTAAEDLADDLGDGEPFTPSAFLDLPPTPPRTEDEDLASSSDDTVLPFISRMLMEDDEGADDDICDHPAALLQAEEQRFAQGMDEAKKFLPPTIANSSFLVDQEAADTYGGERPPLFQRTRAGNKNDRQADSSLPEAEADAGRRSKLMVSDPEETDTVADGVFLKGYDVALQKMHGLGIDNNHPSTSTSATTQGKQRSSNSSDVESLDLRTVLIHCADAVSTGDRGRATDLLWQIKRRASPTGDASQRLAHCFVQGLEARLAGGGGQPRGHTDISAGAAAGSLVKAYTLYLSVCPFKMAAFKFSNMAISKALAVAGTRKKKKKVHIVDYGVHHGLQWPLQLDAWAKQEGGPPEVRITGVDFPQPGFRPAARIDDTGRRLADFARQRGVPFRFRSVVAANWETVSAEDLDLRPDDEVLVVNALFYFSRLMDEGGGGDIDAPSPRDVVLGNIGEMRPDVFVLCVDNSSHNAPFFVTRFREALSYYSAMFDMLDATAARDDADRVLVEQELFGRRAFNAIACEGPDRVQRPEAYRQWQARICKAAAGLRQLPLDPHEVEYLSKRVKDGYHKDFVVDVDQQWVLQGWKGRILCAMSAWTWAAAAHDDHHHHDAENSRSIGY</sequence>